<dbReference type="SUPFAM" id="SSF55785">
    <property type="entry name" value="PYP-like sensor domain (PAS domain)"/>
    <property type="match status" value="1"/>
</dbReference>
<dbReference type="InterPro" id="IPR000014">
    <property type="entry name" value="PAS"/>
</dbReference>
<dbReference type="InterPro" id="IPR036097">
    <property type="entry name" value="HisK_dim/P_sf"/>
</dbReference>
<comment type="catalytic activity">
    <reaction evidence="1">
        <text>ATP + protein L-histidine = ADP + protein N-phospho-L-histidine.</text>
        <dbReference type="EC" id="2.7.13.3"/>
    </reaction>
</comment>
<proteinExistence type="predicted"/>
<dbReference type="PANTHER" id="PTHR43065">
    <property type="entry name" value="SENSOR HISTIDINE KINASE"/>
    <property type="match status" value="1"/>
</dbReference>
<keyword evidence="5" id="KW-0547">Nucleotide-binding</keyword>
<evidence type="ECO:0000259" key="14">
    <source>
        <dbReference type="PROSITE" id="PS50109"/>
    </source>
</evidence>
<dbReference type="InterPro" id="IPR035965">
    <property type="entry name" value="PAS-like_dom_sf"/>
</dbReference>
<dbReference type="EC" id="2.7.13.3" evidence="2"/>
<keyword evidence="9" id="KW-0535">Nitrogen fixation</keyword>
<accession>A0A5C1E4W2</accession>
<dbReference type="SUPFAM" id="SSF47384">
    <property type="entry name" value="Homodimeric domain of signal transducing histidine kinase"/>
    <property type="match status" value="1"/>
</dbReference>
<dbReference type="InterPro" id="IPR004358">
    <property type="entry name" value="Sig_transdc_His_kin-like_C"/>
</dbReference>
<evidence type="ECO:0000256" key="3">
    <source>
        <dbReference type="ARBA" id="ARBA00022553"/>
    </source>
</evidence>
<dbReference type="GO" id="GO:0005524">
    <property type="term" value="F:ATP binding"/>
    <property type="evidence" value="ECO:0007669"/>
    <property type="project" value="UniProtKB-KW"/>
</dbReference>
<dbReference type="SMART" id="SM00387">
    <property type="entry name" value="HATPase_c"/>
    <property type="match status" value="1"/>
</dbReference>
<dbReference type="GO" id="GO:0000155">
    <property type="term" value="F:phosphorelay sensor kinase activity"/>
    <property type="evidence" value="ECO:0007669"/>
    <property type="project" value="InterPro"/>
</dbReference>
<sequence>MTSTTTPSTAAAALNAIEPLPTFPGLDLLSAAVLVLDGECRVCYANPAAENLLALSHRALLGRPLGSALQFGAGLQAAFANAIANNWGYTGQNIEVKREGRETLHVDCTVTPVEPPANLPPARLLVELRPIDQQLKAHREERLIEQQIANRELIRNLAHEIKNPLGGIRGAAQLLERELVDLPNAPALKEYTQVIIKEADRLQDLMQRLLSPHRPMQPGPTNIHEILERVRSLLLAEYPGGLTVRRDYDTSLPEVVADREQLIQAHLNIARNAAQAMDGQGEIVLRTRAIRQVTLAKKRYRLAIEVQIIDNGPGIPDAIREKMFYPLVSGREGGSGLGLTLAQSFIQQHQGTIECDSRPGQTRFTLCLPVEEA</sequence>
<comment type="function">
    <text evidence="10">Member of the two-component regulatory system NtrB/NtrC, which controls expression of the nitrogen-regulated (ntr) genes in response to nitrogen limitation. Under conditions of nitrogen limitation, NtrB autophosphorylates and transfers the phosphoryl group to NtrC. In the presence of nitrogen, acts as a phosphatase that dephosphorylates and inactivates NtrC.</text>
</comment>
<dbReference type="Gene3D" id="3.30.450.20">
    <property type="entry name" value="PAS domain"/>
    <property type="match status" value="1"/>
</dbReference>
<feature type="domain" description="PAS" evidence="15">
    <location>
        <begin position="26"/>
        <end position="63"/>
    </location>
</feature>
<evidence type="ECO:0000256" key="10">
    <source>
        <dbReference type="ARBA" id="ARBA00037696"/>
    </source>
</evidence>
<dbReference type="InterPro" id="IPR003594">
    <property type="entry name" value="HATPase_dom"/>
</dbReference>
<dbReference type="RefSeq" id="WP_082396559.1">
    <property type="nucleotide sequence ID" value="NZ_CP022579.1"/>
</dbReference>
<name>A0A5C1E4W2_9RHOO</name>
<dbReference type="Proteomes" id="UP000323671">
    <property type="component" value="Chromosome"/>
</dbReference>
<evidence type="ECO:0000256" key="4">
    <source>
        <dbReference type="ARBA" id="ARBA00022679"/>
    </source>
</evidence>
<dbReference type="SMART" id="SM00388">
    <property type="entry name" value="HisKA"/>
    <property type="match status" value="1"/>
</dbReference>
<keyword evidence="4" id="KW-0808">Transferase</keyword>
<dbReference type="Pfam" id="PF02518">
    <property type="entry name" value="HATPase_c"/>
    <property type="match status" value="1"/>
</dbReference>
<dbReference type="PANTHER" id="PTHR43065:SF16">
    <property type="entry name" value="SENSORY HISTIDINE KINASE_PHOSPHATASE NTRB"/>
    <property type="match status" value="1"/>
</dbReference>
<gene>
    <name evidence="16" type="primary">glnL</name>
    <name evidence="16" type="ORF">OTERR_04760</name>
</gene>
<evidence type="ECO:0000256" key="8">
    <source>
        <dbReference type="ARBA" id="ARBA00023012"/>
    </source>
</evidence>
<evidence type="ECO:0000256" key="2">
    <source>
        <dbReference type="ARBA" id="ARBA00012438"/>
    </source>
</evidence>
<dbReference type="InterPro" id="IPR005467">
    <property type="entry name" value="His_kinase_dom"/>
</dbReference>
<dbReference type="Pfam" id="PF00512">
    <property type="entry name" value="HisKA"/>
    <property type="match status" value="1"/>
</dbReference>
<dbReference type="NCBIfam" id="NF008293">
    <property type="entry name" value="PRK11073.1"/>
    <property type="match status" value="1"/>
</dbReference>
<evidence type="ECO:0000256" key="9">
    <source>
        <dbReference type="ARBA" id="ARBA00023231"/>
    </source>
</evidence>
<keyword evidence="17" id="KW-1185">Reference proteome</keyword>
<evidence type="ECO:0000259" key="15">
    <source>
        <dbReference type="PROSITE" id="PS50112"/>
    </source>
</evidence>
<dbReference type="PRINTS" id="PR00344">
    <property type="entry name" value="BCTRLSENSOR"/>
</dbReference>
<evidence type="ECO:0000256" key="5">
    <source>
        <dbReference type="ARBA" id="ARBA00022741"/>
    </source>
</evidence>
<dbReference type="InterPro" id="IPR013656">
    <property type="entry name" value="PAS_4"/>
</dbReference>
<dbReference type="KEGG" id="otr:OTERR_04760"/>
<dbReference type="CDD" id="cd00082">
    <property type="entry name" value="HisKA"/>
    <property type="match status" value="1"/>
</dbReference>
<dbReference type="CDD" id="cd00130">
    <property type="entry name" value="PAS"/>
    <property type="match status" value="1"/>
</dbReference>
<evidence type="ECO:0000313" key="16">
    <source>
        <dbReference type="EMBL" id="QEL63952.1"/>
    </source>
</evidence>
<feature type="domain" description="Histidine kinase" evidence="14">
    <location>
        <begin position="156"/>
        <end position="372"/>
    </location>
</feature>
<evidence type="ECO:0000256" key="13">
    <source>
        <dbReference type="ARBA" id="ARBA00043094"/>
    </source>
</evidence>
<evidence type="ECO:0000256" key="1">
    <source>
        <dbReference type="ARBA" id="ARBA00000085"/>
    </source>
</evidence>
<dbReference type="PROSITE" id="PS50109">
    <property type="entry name" value="HIS_KIN"/>
    <property type="match status" value="1"/>
</dbReference>
<dbReference type="AlphaFoldDB" id="A0A5C1E4W2"/>
<dbReference type="Gene3D" id="3.30.565.10">
    <property type="entry name" value="Histidine kinase-like ATPase, C-terminal domain"/>
    <property type="match status" value="1"/>
</dbReference>
<reference evidence="16 17" key="1">
    <citation type="submission" date="2017-07" db="EMBL/GenBank/DDBJ databases">
        <title>Complete genome sequence of Oryzomicrobium terrae TPP412.</title>
        <authorList>
            <person name="Chiu L.-W."/>
            <person name="Lo K.-J."/>
            <person name="Tsai Y.-M."/>
            <person name="Lin S.-S."/>
            <person name="Kuo C.-H."/>
            <person name="Liu C.-T."/>
        </authorList>
    </citation>
    <scope>NUCLEOTIDE SEQUENCE [LARGE SCALE GENOMIC DNA]</scope>
    <source>
        <strain evidence="16 17">TPP412</strain>
    </source>
</reference>
<dbReference type="Gene3D" id="1.10.287.130">
    <property type="match status" value="1"/>
</dbReference>
<evidence type="ECO:0000256" key="7">
    <source>
        <dbReference type="ARBA" id="ARBA00022840"/>
    </source>
</evidence>
<dbReference type="EMBL" id="CP022579">
    <property type="protein sequence ID" value="QEL63952.1"/>
    <property type="molecule type" value="Genomic_DNA"/>
</dbReference>
<dbReference type="SUPFAM" id="SSF55874">
    <property type="entry name" value="ATPase domain of HSP90 chaperone/DNA topoisomerase II/histidine kinase"/>
    <property type="match status" value="1"/>
</dbReference>
<dbReference type="InterPro" id="IPR003661">
    <property type="entry name" value="HisK_dim/P_dom"/>
</dbReference>
<dbReference type="PROSITE" id="PS50112">
    <property type="entry name" value="PAS"/>
    <property type="match status" value="1"/>
</dbReference>
<evidence type="ECO:0000313" key="17">
    <source>
        <dbReference type="Proteomes" id="UP000323671"/>
    </source>
</evidence>
<protein>
    <recommendedName>
        <fullName evidence="11">Sensory histidine kinase/phosphatase NtrB</fullName>
        <ecNumber evidence="2">2.7.13.3</ecNumber>
    </recommendedName>
    <alternativeName>
        <fullName evidence="12">Nitrogen regulation protein NR(II)</fullName>
    </alternativeName>
    <alternativeName>
        <fullName evidence="13">Nitrogen regulator II</fullName>
    </alternativeName>
</protein>
<evidence type="ECO:0000256" key="11">
    <source>
        <dbReference type="ARBA" id="ARBA00039567"/>
    </source>
</evidence>
<dbReference type="InterPro" id="IPR036890">
    <property type="entry name" value="HATPase_C_sf"/>
</dbReference>
<evidence type="ECO:0000256" key="12">
    <source>
        <dbReference type="ARBA" id="ARBA00042313"/>
    </source>
</evidence>
<keyword evidence="3" id="KW-0597">Phosphoprotein</keyword>
<keyword evidence="8" id="KW-0902">Two-component regulatory system</keyword>
<dbReference type="Pfam" id="PF08448">
    <property type="entry name" value="PAS_4"/>
    <property type="match status" value="1"/>
</dbReference>
<keyword evidence="6 16" id="KW-0418">Kinase</keyword>
<organism evidence="16 17">
    <name type="scientific">Oryzomicrobium terrae</name>
    <dbReference type="NCBI Taxonomy" id="1735038"/>
    <lineage>
        <taxon>Bacteria</taxon>
        <taxon>Pseudomonadati</taxon>
        <taxon>Pseudomonadota</taxon>
        <taxon>Betaproteobacteria</taxon>
        <taxon>Rhodocyclales</taxon>
        <taxon>Rhodocyclaceae</taxon>
        <taxon>Oryzomicrobium</taxon>
    </lineage>
</organism>
<evidence type="ECO:0000256" key="6">
    <source>
        <dbReference type="ARBA" id="ARBA00022777"/>
    </source>
</evidence>
<keyword evidence="7" id="KW-0067">ATP-binding</keyword>